<gene>
    <name evidence="1" type="ORF">B0J12DRAFT_306136</name>
</gene>
<comment type="caution">
    <text evidence="1">The sequence shown here is derived from an EMBL/GenBank/DDBJ whole genome shotgun (WGS) entry which is preliminary data.</text>
</comment>
<evidence type="ECO:0000313" key="1">
    <source>
        <dbReference type="EMBL" id="KAH7032408.1"/>
    </source>
</evidence>
<dbReference type="Proteomes" id="UP000774617">
    <property type="component" value="Unassembled WGS sequence"/>
</dbReference>
<keyword evidence="2" id="KW-1185">Reference proteome</keyword>
<organism evidence="1 2">
    <name type="scientific">Macrophomina phaseolina</name>
    <dbReference type="NCBI Taxonomy" id="35725"/>
    <lineage>
        <taxon>Eukaryota</taxon>
        <taxon>Fungi</taxon>
        <taxon>Dikarya</taxon>
        <taxon>Ascomycota</taxon>
        <taxon>Pezizomycotina</taxon>
        <taxon>Dothideomycetes</taxon>
        <taxon>Dothideomycetes incertae sedis</taxon>
        <taxon>Botryosphaeriales</taxon>
        <taxon>Botryosphaeriaceae</taxon>
        <taxon>Macrophomina</taxon>
    </lineage>
</organism>
<dbReference type="EMBL" id="JAGTJR010000040">
    <property type="protein sequence ID" value="KAH7032408.1"/>
    <property type="molecule type" value="Genomic_DNA"/>
</dbReference>
<proteinExistence type="predicted"/>
<protein>
    <submittedName>
        <fullName evidence="1">Uncharacterized protein</fullName>
    </submittedName>
</protein>
<evidence type="ECO:0000313" key="2">
    <source>
        <dbReference type="Proteomes" id="UP000774617"/>
    </source>
</evidence>
<reference evidence="1 2" key="1">
    <citation type="journal article" date="2021" name="Nat. Commun.">
        <title>Genetic determinants of endophytism in the Arabidopsis root mycobiome.</title>
        <authorList>
            <person name="Mesny F."/>
            <person name="Miyauchi S."/>
            <person name="Thiergart T."/>
            <person name="Pickel B."/>
            <person name="Atanasova L."/>
            <person name="Karlsson M."/>
            <person name="Huettel B."/>
            <person name="Barry K.W."/>
            <person name="Haridas S."/>
            <person name="Chen C."/>
            <person name="Bauer D."/>
            <person name="Andreopoulos W."/>
            <person name="Pangilinan J."/>
            <person name="LaButti K."/>
            <person name="Riley R."/>
            <person name="Lipzen A."/>
            <person name="Clum A."/>
            <person name="Drula E."/>
            <person name="Henrissat B."/>
            <person name="Kohler A."/>
            <person name="Grigoriev I.V."/>
            <person name="Martin F.M."/>
            <person name="Hacquard S."/>
        </authorList>
    </citation>
    <scope>NUCLEOTIDE SEQUENCE [LARGE SCALE GENOMIC DNA]</scope>
    <source>
        <strain evidence="1 2">MPI-SDFR-AT-0080</strain>
    </source>
</reference>
<accession>A0ABQ8FYC0</accession>
<sequence>MSGTWARGREIMALRVDAKLGLKPPSPVAKPSGESLASANLQPSLDARHRALLLSLLSQISSRAEPGPPCWTAAVAAPGRLAHGLPRAALLFGRARARLSGMQAGRRAVMWPGRKGGRVGVEVQLASTILRAGGSAGKASALPRFRLPRRALLYLLTINARKAAVWGWKQNTGDEGSVSRAPDSLSSTSRSCTRCVRSRMRRGWRTSRQIAAIAPRWC</sequence>
<name>A0ABQ8FYC0_9PEZI</name>